<dbReference type="Proteomes" id="UP000325780">
    <property type="component" value="Unassembled WGS sequence"/>
</dbReference>
<feature type="compositionally biased region" description="Polar residues" evidence="1">
    <location>
        <begin position="63"/>
        <end position="78"/>
    </location>
</feature>
<feature type="compositionally biased region" description="Basic and acidic residues" evidence="1">
    <location>
        <begin position="100"/>
        <end position="118"/>
    </location>
</feature>
<feature type="compositionally biased region" description="Polar residues" evidence="1">
    <location>
        <begin position="361"/>
        <end position="372"/>
    </location>
</feature>
<gene>
    <name evidence="2" type="ORF">BDV25DRAFT_149397</name>
</gene>
<evidence type="ECO:0000313" key="2">
    <source>
        <dbReference type="EMBL" id="KAE8153401.1"/>
    </source>
</evidence>
<dbReference type="AlphaFoldDB" id="A0A5N6U5B2"/>
<proteinExistence type="predicted"/>
<evidence type="ECO:0000256" key="1">
    <source>
        <dbReference type="SAM" id="MobiDB-lite"/>
    </source>
</evidence>
<name>A0A5N6U5B2_ASPAV</name>
<sequence>MKRGDASGASAKEQFQTPNKPPTEPSTSSNNPKGTSTLKRRSGTPASSASTFRSWKRAPLPSPNEQPTLTQIDFVTTQRSDDDDDLDYIGGSSKTKARARRDVIEIEDDSGKDADADYRPPAQRARAVRFKQDTTNDGSKLKSFTSHNENMPKRGRRKSGDAAKGKGKQQKDKTLTQMDYVRRYLKIEDDDDVKLEYTYSTPQRIERKSQPLLSRDAADTPIKAEDTYTASSETKRRKLAEELKSEETEQSNIKQDGDQLIKNPVTPQKQWKISEIPSSQSPESPGFAIISSSQFRGVTRSPLRRVSPSPIGKSIKEESPRRAKLGKFSRSPEQPLLASRVMLPRSPLPTKVASNEDSRNFADSSTQSQSYIESAMPSEANVQSDDLDQPPTTQRTIIYETDAESDHSEFPSDEINAPSSPLANEPTDLYQLPEEDELANEDSQDLPPMPQSGFNDEPGLLQSEPNLPSDASIYYRRPQQATQFPLEPIPAINTQKMAELFPEGSDGHQDHLSSPTIKQRTPQKPFLYTQTQTQTQIQTQIQTQTQSQDQHKESTEIVPESSPIVRSGNGPESNEAIQHGLDAPESVVQVVSSQPADRLHKKSKGDSYSQPRGILSRSQLLTSSVMESVPLPRFLLGSQDSAGEPYSDT</sequence>
<feature type="compositionally biased region" description="Low complexity" evidence="1">
    <location>
        <begin position="273"/>
        <end position="285"/>
    </location>
</feature>
<dbReference type="OrthoDB" id="73788at2759"/>
<evidence type="ECO:0000313" key="3">
    <source>
        <dbReference type="Proteomes" id="UP000325780"/>
    </source>
</evidence>
<feature type="compositionally biased region" description="Basic and acidic residues" evidence="1">
    <location>
        <begin position="158"/>
        <end position="178"/>
    </location>
</feature>
<organism evidence="2 3">
    <name type="scientific">Aspergillus avenaceus</name>
    <dbReference type="NCBI Taxonomy" id="36643"/>
    <lineage>
        <taxon>Eukaryota</taxon>
        <taxon>Fungi</taxon>
        <taxon>Dikarya</taxon>
        <taxon>Ascomycota</taxon>
        <taxon>Pezizomycotina</taxon>
        <taxon>Eurotiomycetes</taxon>
        <taxon>Eurotiomycetidae</taxon>
        <taxon>Eurotiales</taxon>
        <taxon>Aspergillaceae</taxon>
        <taxon>Aspergillus</taxon>
        <taxon>Aspergillus subgen. Circumdati</taxon>
    </lineage>
</organism>
<feature type="compositionally biased region" description="Low complexity" evidence="1">
    <location>
        <begin position="529"/>
        <end position="546"/>
    </location>
</feature>
<protein>
    <submittedName>
        <fullName evidence="2">Uncharacterized protein</fullName>
    </submittedName>
</protein>
<feature type="compositionally biased region" description="Polar residues" evidence="1">
    <location>
        <begin position="606"/>
        <end position="615"/>
    </location>
</feature>
<feature type="compositionally biased region" description="Basic and acidic residues" evidence="1">
    <location>
        <begin position="216"/>
        <end position="226"/>
    </location>
</feature>
<feature type="compositionally biased region" description="Acidic residues" evidence="1">
    <location>
        <begin position="433"/>
        <end position="444"/>
    </location>
</feature>
<feature type="region of interest" description="Disordered" evidence="1">
    <location>
        <begin position="199"/>
        <end position="615"/>
    </location>
</feature>
<reference evidence="2 3" key="1">
    <citation type="submission" date="2019-04" db="EMBL/GenBank/DDBJ databases">
        <title>Friends and foes A comparative genomics study of 23 Aspergillus species from section Flavi.</title>
        <authorList>
            <consortium name="DOE Joint Genome Institute"/>
            <person name="Kjaerbolling I."/>
            <person name="Vesth T."/>
            <person name="Frisvad J.C."/>
            <person name="Nybo J.L."/>
            <person name="Theobald S."/>
            <person name="Kildgaard S."/>
            <person name="Isbrandt T."/>
            <person name="Kuo A."/>
            <person name="Sato A."/>
            <person name="Lyhne E.K."/>
            <person name="Kogle M.E."/>
            <person name="Wiebenga A."/>
            <person name="Kun R.S."/>
            <person name="Lubbers R.J."/>
            <person name="Makela M.R."/>
            <person name="Barry K."/>
            <person name="Chovatia M."/>
            <person name="Clum A."/>
            <person name="Daum C."/>
            <person name="Haridas S."/>
            <person name="He G."/>
            <person name="LaButti K."/>
            <person name="Lipzen A."/>
            <person name="Mondo S."/>
            <person name="Riley R."/>
            <person name="Salamov A."/>
            <person name="Simmons B.A."/>
            <person name="Magnuson J.K."/>
            <person name="Henrissat B."/>
            <person name="Mortensen U.H."/>
            <person name="Larsen T.O."/>
            <person name="Devries R.P."/>
            <person name="Grigoriev I.V."/>
            <person name="Machida M."/>
            <person name="Baker S.E."/>
            <person name="Andersen M.R."/>
        </authorList>
    </citation>
    <scope>NUCLEOTIDE SEQUENCE [LARGE SCALE GENOMIC DNA]</scope>
    <source>
        <strain evidence="2 3">IBT 18842</strain>
    </source>
</reference>
<keyword evidence="3" id="KW-1185">Reference proteome</keyword>
<feature type="compositionally biased region" description="Polar residues" evidence="1">
    <location>
        <begin position="380"/>
        <end position="396"/>
    </location>
</feature>
<feature type="compositionally biased region" description="Polar residues" evidence="1">
    <location>
        <begin position="44"/>
        <end position="53"/>
    </location>
</feature>
<accession>A0A5N6U5B2</accession>
<feature type="compositionally biased region" description="Polar residues" evidence="1">
    <location>
        <begin position="133"/>
        <end position="149"/>
    </location>
</feature>
<dbReference type="EMBL" id="ML742039">
    <property type="protein sequence ID" value="KAE8153401.1"/>
    <property type="molecule type" value="Genomic_DNA"/>
</dbReference>
<feature type="region of interest" description="Disordered" evidence="1">
    <location>
        <begin position="1"/>
        <end position="178"/>
    </location>
</feature>
<feature type="compositionally biased region" description="Polar residues" evidence="1">
    <location>
        <begin position="512"/>
        <end position="522"/>
    </location>
</feature>